<name>A0A812M6U3_SYMPI</name>
<dbReference type="InterPro" id="IPR036770">
    <property type="entry name" value="Ankyrin_rpt-contain_sf"/>
</dbReference>
<organism evidence="4 5">
    <name type="scientific">Symbiodinium pilosum</name>
    <name type="common">Dinoflagellate</name>
    <dbReference type="NCBI Taxonomy" id="2952"/>
    <lineage>
        <taxon>Eukaryota</taxon>
        <taxon>Sar</taxon>
        <taxon>Alveolata</taxon>
        <taxon>Dinophyceae</taxon>
        <taxon>Suessiales</taxon>
        <taxon>Symbiodiniaceae</taxon>
        <taxon>Symbiodinium</taxon>
    </lineage>
</organism>
<keyword evidence="5" id="KW-1185">Reference proteome</keyword>
<dbReference type="PROSITE" id="PS50088">
    <property type="entry name" value="ANK_REPEAT"/>
    <property type="match status" value="4"/>
</dbReference>
<evidence type="ECO:0000313" key="4">
    <source>
        <dbReference type="EMBL" id="CAE7253096.1"/>
    </source>
</evidence>
<dbReference type="AlphaFoldDB" id="A0A812M6U3"/>
<keyword evidence="2 3" id="KW-0040">ANK repeat</keyword>
<dbReference type="Proteomes" id="UP000649617">
    <property type="component" value="Unassembled WGS sequence"/>
</dbReference>
<dbReference type="Gene3D" id="1.25.40.20">
    <property type="entry name" value="Ankyrin repeat-containing domain"/>
    <property type="match status" value="2"/>
</dbReference>
<proteinExistence type="predicted"/>
<comment type="caution">
    <text evidence="4">The sequence shown here is derived from an EMBL/GenBank/DDBJ whole genome shotgun (WGS) entry which is preliminary data.</text>
</comment>
<dbReference type="SMART" id="SM00248">
    <property type="entry name" value="ANK"/>
    <property type="match status" value="5"/>
</dbReference>
<dbReference type="PANTHER" id="PTHR24198">
    <property type="entry name" value="ANKYRIN REPEAT AND PROTEIN KINASE DOMAIN-CONTAINING PROTEIN"/>
    <property type="match status" value="1"/>
</dbReference>
<feature type="repeat" description="ANK" evidence="3">
    <location>
        <begin position="219"/>
        <end position="251"/>
    </location>
</feature>
<dbReference type="EMBL" id="CAJNIZ010006846">
    <property type="protein sequence ID" value="CAE7253096.1"/>
    <property type="molecule type" value="Genomic_DNA"/>
</dbReference>
<feature type="non-terminal residue" evidence="4">
    <location>
        <position position="1"/>
    </location>
</feature>
<evidence type="ECO:0000256" key="3">
    <source>
        <dbReference type="PROSITE-ProRule" id="PRU00023"/>
    </source>
</evidence>
<evidence type="ECO:0000256" key="2">
    <source>
        <dbReference type="ARBA" id="ARBA00023043"/>
    </source>
</evidence>
<evidence type="ECO:0000256" key="1">
    <source>
        <dbReference type="ARBA" id="ARBA00022737"/>
    </source>
</evidence>
<feature type="repeat" description="ANK" evidence="3">
    <location>
        <begin position="108"/>
        <end position="140"/>
    </location>
</feature>
<reference evidence="4" key="1">
    <citation type="submission" date="2021-02" db="EMBL/GenBank/DDBJ databases">
        <authorList>
            <person name="Dougan E. K."/>
            <person name="Rhodes N."/>
            <person name="Thang M."/>
            <person name="Chan C."/>
        </authorList>
    </citation>
    <scope>NUCLEOTIDE SEQUENCE</scope>
</reference>
<dbReference type="InterPro" id="IPR002110">
    <property type="entry name" value="Ankyrin_rpt"/>
</dbReference>
<evidence type="ECO:0000313" key="5">
    <source>
        <dbReference type="Proteomes" id="UP000649617"/>
    </source>
</evidence>
<keyword evidence="1" id="KW-0677">Repeat</keyword>
<gene>
    <name evidence="4" type="primary">Ank1</name>
    <name evidence="4" type="ORF">SPIL2461_LOCUS4965</name>
</gene>
<accession>A0A812M6U3</accession>
<dbReference type="PROSITE" id="PS50297">
    <property type="entry name" value="ANK_REP_REGION"/>
    <property type="match status" value="3"/>
</dbReference>
<feature type="repeat" description="ANK" evidence="3">
    <location>
        <begin position="141"/>
        <end position="173"/>
    </location>
</feature>
<dbReference type="OrthoDB" id="446683at2759"/>
<sequence length="323" mass="35764">MRGELIIETRVDERDLISTPNFRDDLRRRIQVETGISSFRQQLLLEDKIIPEVCSWESLGRPQEIRVTFQQSTEDFSAELLRAAEMGDTKRVHDVLERFQNPDCKTTAGETAIMKASKRGDLDILELLLRAGADVNHTAENGSTPLLVAAEHGQLVVVRRLVGAGADSDLARADKEKAFISHDDTPLLLAVDCAPEGGRPEVIRCLLDAGADMERMNSRGMFPLLMAAHEGMYDIVCQLLEARANVNQSGSDGLTAVLAAVAEGHVDILKRLLHARANPRTRLNNGSTPWSIATSMSFDRRHREIEAVDNRHAEILQCLRDAG</sequence>
<dbReference type="PANTHER" id="PTHR24198:SF165">
    <property type="entry name" value="ANKYRIN REPEAT-CONTAINING PROTEIN-RELATED"/>
    <property type="match status" value="1"/>
</dbReference>
<dbReference type="SUPFAM" id="SSF48403">
    <property type="entry name" value="Ankyrin repeat"/>
    <property type="match status" value="1"/>
</dbReference>
<feature type="repeat" description="ANK" evidence="3">
    <location>
        <begin position="252"/>
        <end position="284"/>
    </location>
</feature>
<protein>
    <submittedName>
        <fullName evidence="4">Ank1 protein</fullName>
    </submittedName>
</protein>
<dbReference type="Pfam" id="PF12796">
    <property type="entry name" value="Ank_2"/>
    <property type="match status" value="2"/>
</dbReference>